<evidence type="ECO:0000256" key="1">
    <source>
        <dbReference type="ARBA" id="ARBA00022679"/>
    </source>
</evidence>
<dbReference type="GO" id="GO:0006772">
    <property type="term" value="P:thiamine metabolic process"/>
    <property type="evidence" value="ECO:0007669"/>
    <property type="project" value="UniProtKB-UniRule"/>
</dbReference>
<dbReference type="Gene3D" id="3.40.50.10240">
    <property type="entry name" value="Thiamin pyrophosphokinase, catalytic domain"/>
    <property type="match status" value="1"/>
</dbReference>
<proteinExistence type="predicted"/>
<dbReference type="NCBIfam" id="TIGR01378">
    <property type="entry name" value="thi_PPkinase"/>
    <property type="match status" value="1"/>
</dbReference>
<keyword evidence="1 7" id="KW-0808">Transferase</keyword>
<gene>
    <name evidence="7" type="ORF">G7082_04200</name>
</gene>
<dbReference type="CDD" id="cd07995">
    <property type="entry name" value="TPK"/>
    <property type="match status" value="1"/>
</dbReference>
<evidence type="ECO:0000313" key="7">
    <source>
        <dbReference type="EMBL" id="QIL47799.1"/>
    </source>
</evidence>
<dbReference type="Pfam" id="PF04263">
    <property type="entry name" value="TPK_catalytic"/>
    <property type="match status" value="1"/>
</dbReference>
<dbReference type="InterPro" id="IPR007371">
    <property type="entry name" value="TPK_catalytic"/>
</dbReference>
<dbReference type="KEGG" id="vhy:G7082_04200"/>
<dbReference type="InterPro" id="IPR053149">
    <property type="entry name" value="TPK"/>
</dbReference>
<evidence type="ECO:0000313" key="8">
    <source>
        <dbReference type="Proteomes" id="UP000501747"/>
    </source>
</evidence>
<dbReference type="InterPro" id="IPR006282">
    <property type="entry name" value="Thi_PPkinase"/>
</dbReference>
<dbReference type="RefSeq" id="WP_166033970.1">
    <property type="nucleotide sequence ID" value="NZ_CP049887.1"/>
</dbReference>
<dbReference type="GO" id="GO:0004788">
    <property type="term" value="F:thiamine diphosphokinase activity"/>
    <property type="evidence" value="ECO:0007669"/>
    <property type="project" value="UniProtKB-UniRule"/>
</dbReference>
<keyword evidence="8" id="KW-1185">Reference proteome</keyword>
<keyword evidence="3 7" id="KW-0418">Kinase</keyword>
<evidence type="ECO:0000256" key="5">
    <source>
        <dbReference type="NCBIfam" id="TIGR01378"/>
    </source>
</evidence>
<protein>
    <recommendedName>
        <fullName evidence="5">Thiamine diphosphokinase</fullName>
        <ecNumber evidence="5">2.7.6.2</ecNumber>
    </recommendedName>
</protein>
<feature type="domain" description="Thiamin pyrophosphokinase thiamin-binding" evidence="6">
    <location>
        <begin position="146"/>
        <end position="209"/>
    </location>
</feature>
<evidence type="ECO:0000256" key="3">
    <source>
        <dbReference type="ARBA" id="ARBA00022777"/>
    </source>
</evidence>
<dbReference type="EMBL" id="CP049887">
    <property type="protein sequence ID" value="QIL47799.1"/>
    <property type="molecule type" value="Genomic_DNA"/>
</dbReference>
<dbReference type="InterPro" id="IPR007373">
    <property type="entry name" value="Thiamin_PyroPKinase_B1-bd"/>
</dbReference>
<dbReference type="SUPFAM" id="SSF63999">
    <property type="entry name" value="Thiamin pyrophosphokinase, catalytic domain"/>
    <property type="match status" value="1"/>
</dbReference>
<dbReference type="SMART" id="SM00983">
    <property type="entry name" value="TPK_B1_binding"/>
    <property type="match status" value="1"/>
</dbReference>
<keyword evidence="4" id="KW-0067">ATP-binding</keyword>
<dbReference type="EC" id="2.7.6.2" evidence="5"/>
<evidence type="ECO:0000259" key="6">
    <source>
        <dbReference type="SMART" id="SM00983"/>
    </source>
</evidence>
<dbReference type="PANTHER" id="PTHR41299">
    <property type="entry name" value="THIAMINE PYROPHOSPHOKINASE"/>
    <property type="match status" value="1"/>
</dbReference>
<evidence type="ECO:0000256" key="4">
    <source>
        <dbReference type="ARBA" id="ARBA00022840"/>
    </source>
</evidence>
<dbReference type="GO" id="GO:0030975">
    <property type="term" value="F:thiamine binding"/>
    <property type="evidence" value="ECO:0007669"/>
    <property type="project" value="InterPro"/>
</dbReference>
<dbReference type="GO" id="GO:0005524">
    <property type="term" value="F:ATP binding"/>
    <property type="evidence" value="ECO:0007669"/>
    <property type="project" value="UniProtKB-KW"/>
</dbReference>
<reference evidence="7 8" key="1">
    <citation type="submission" date="2020-03" db="EMBL/GenBank/DDBJ databases">
        <title>Vagococcus sp. nov., isolated from beetles.</title>
        <authorList>
            <person name="Hyun D.-W."/>
            <person name="Bae J.-W."/>
        </authorList>
    </citation>
    <scope>NUCLEOTIDE SEQUENCE [LARGE SCALE GENOMIC DNA]</scope>
    <source>
        <strain evidence="7 8">HDW17B</strain>
    </source>
</reference>
<dbReference type="InterPro" id="IPR036759">
    <property type="entry name" value="TPK_catalytic_sf"/>
</dbReference>
<organism evidence="7 8">
    <name type="scientific">Vagococcus hydrophili</name>
    <dbReference type="NCBI Taxonomy" id="2714947"/>
    <lineage>
        <taxon>Bacteria</taxon>
        <taxon>Bacillati</taxon>
        <taxon>Bacillota</taxon>
        <taxon>Bacilli</taxon>
        <taxon>Lactobacillales</taxon>
        <taxon>Enterococcaceae</taxon>
        <taxon>Vagococcus</taxon>
    </lineage>
</organism>
<dbReference type="GO" id="GO:0009229">
    <property type="term" value="P:thiamine diphosphate biosynthetic process"/>
    <property type="evidence" value="ECO:0007669"/>
    <property type="project" value="InterPro"/>
</dbReference>
<keyword evidence="2" id="KW-0547">Nucleotide-binding</keyword>
<name>A0A6G8AS53_9ENTE</name>
<dbReference type="AlphaFoldDB" id="A0A6G8AS53"/>
<sequence>MINEVVIIGGADPSSWPDMTQYNLETTAFIGVDRGSLYGIKAGFELEAAVGDFDSLSEVEWQWLTTQLDDIARCPAEKDDTDMQLGILKAIEKHPKADYTLIGATGGRLDHYLSNLWLPLQERFMPYFEKIRILDDQNSVTYFNPGKHKIFKEADKKYLAYVCLVPITKLSLYDAKYKLDQVDFIYPTSLSSNEFVGDVSHFSFESGLMCVIQSKDKK</sequence>
<accession>A0A6G8AS53</accession>
<evidence type="ECO:0000256" key="2">
    <source>
        <dbReference type="ARBA" id="ARBA00022741"/>
    </source>
</evidence>
<dbReference type="PANTHER" id="PTHR41299:SF1">
    <property type="entry name" value="THIAMINE PYROPHOSPHOKINASE"/>
    <property type="match status" value="1"/>
</dbReference>
<dbReference type="Proteomes" id="UP000501747">
    <property type="component" value="Chromosome"/>
</dbReference>
<dbReference type="GO" id="GO:0016301">
    <property type="term" value="F:kinase activity"/>
    <property type="evidence" value="ECO:0007669"/>
    <property type="project" value="UniProtKB-KW"/>
</dbReference>
<dbReference type="Pfam" id="PF04265">
    <property type="entry name" value="TPK_B1_binding"/>
    <property type="match status" value="1"/>
</dbReference>